<sequence>MLEEQTVRSINDAAPAELLQVGTVVLRTKLESVIHYCTLKCDPIPTSGDEVCLSIHPTTSEQPMRVIFLTTYRPMREQPLSSHPSQKCTTKIFKYELLGTPPGSPRINQLPLTLSQIEKKANVRHFNIEDYQIWG</sequence>
<dbReference type="EMBL" id="BMAU01021225">
    <property type="protein sequence ID" value="GFY01186.1"/>
    <property type="molecule type" value="Genomic_DNA"/>
</dbReference>
<gene>
    <name evidence="1" type="ORF">TNCV_5076531</name>
</gene>
<name>A0A8X6RVX0_TRICX</name>
<proteinExistence type="predicted"/>
<dbReference type="Proteomes" id="UP000887159">
    <property type="component" value="Unassembled WGS sequence"/>
</dbReference>
<comment type="caution">
    <text evidence="1">The sequence shown here is derived from an EMBL/GenBank/DDBJ whole genome shotgun (WGS) entry which is preliminary data.</text>
</comment>
<organism evidence="1 2">
    <name type="scientific">Trichonephila clavipes</name>
    <name type="common">Golden silk orbweaver</name>
    <name type="synonym">Nephila clavipes</name>
    <dbReference type="NCBI Taxonomy" id="2585209"/>
    <lineage>
        <taxon>Eukaryota</taxon>
        <taxon>Metazoa</taxon>
        <taxon>Ecdysozoa</taxon>
        <taxon>Arthropoda</taxon>
        <taxon>Chelicerata</taxon>
        <taxon>Arachnida</taxon>
        <taxon>Araneae</taxon>
        <taxon>Araneomorphae</taxon>
        <taxon>Entelegynae</taxon>
        <taxon>Araneoidea</taxon>
        <taxon>Nephilidae</taxon>
        <taxon>Trichonephila</taxon>
    </lineage>
</organism>
<accession>A0A8X6RVX0</accession>
<keyword evidence="2" id="KW-1185">Reference proteome</keyword>
<protein>
    <submittedName>
        <fullName evidence="1">Uncharacterized protein</fullName>
    </submittedName>
</protein>
<reference evidence="1" key="1">
    <citation type="submission" date="2020-08" db="EMBL/GenBank/DDBJ databases">
        <title>Multicomponent nature underlies the extraordinary mechanical properties of spider dragline silk.</title>
        <authorList>
            <person name="Kono N."/>
            <person name="Nakamura H."/>
            <person name="Mori M."/>
            <person name="Yoshida Y."/>
            <person name="Ohtoshi R."/>
            <person name="Malay A.D."/>
            <person name="Moran D.A.P."/>
            <person name="Tomita M."/>
            <person name="Numata K."/>
            <person name="Arakawa K."/>
        </authorList>
    </citation>
    <scope>NUCLEOTIDE SEQUENCE</scope>
</reference>
<evidence type="ECO:0000313" key="2">
    <source>
        <dbReference type="Proteomes" id="UP000887159"/>
    </source>
</evidence>
<dbReference type="AlphaFoldDB" id="A0A8X6RVX0"/>
<evidence type="ECO:0000313" key="1">
    <source>
        <dbReference type="EMBL" id="GFY01186.1"/>
    </source>
</evidence>